<dbReference type="InterPro" id="IPR012334">
    <property type="entry name" value="Pectin_lyas_fold"/>
</dbReference>
<dbReference type="InterPro" id="IPR010069">
    <property type="entry name" value="CdiA_FHA1_rpt"/>
</dbReference>
<evidence type="ECO:0000256" key="2">
    <source>
        <dbReference type="SAM" id="SignalP"/>
    </source>
</evidence>
<gene>
    <name evidence="4" type="ORF">ERHA53_15870</name>
</gene>
<sequence>MDNHQQPVRRSQRLLSYLICTLIAGQPLLPAVAAAITPVTPGSQMDKAANGVPVLNIATPNQAGISHNQFSDYNVGKPGLILNNATDRLTQTQLGGLIQNNPNLKAGKEARGIINEVVGGNRSQLQGFTEVAGKAANVMVVNPYGITCNGCGFINTPQVTLTTGKPTFDSQGNVSSLAVSKGTIIVEGQGLNASQSDALSIIARATEINADIHARDLTVIAGSNRVDAQGKVTAQGSQDPQPSVAVDTGALGGMYANRIRLVSSDKGVGVNLGNLNARQGDITLDASGKLTMNNSLASGALSVRAGTVALSGDHKAGGDITVSSDGDVALKNAALVSDRDVIISTGKTGALESGKLTAGRDIQLSGDALTLDSASQANAAGDIRATATTLLSQQGQMTAGQDLTLNADALDNRGALNASRNLSARATTQRNSGTMQSSGDLTVSGSQLKNQGKMLSGGSLTLTGDRLEQNGTLSAKTKASLTLSDRLTQGAQGEILSDGLLSMRAGQLEQQGLLSGDRGVHFSGDGLNQQQGARITSQQAIDLQADQMQLGGEVNADGDLTLNAGTLTTQSTAQVQSGGNLKLAAQQATLNGTHAARGDLIVNATTLNHNGKSNAARIALTADSLNNHGTLVAPELSLSTQHLTNGGLLDGSRSLQLQTDLFDNLQGATLHSAGDLALSPALLNNAGLIASDGDLTLSGDSLFNRGEINAHNLSADYLDLHNQQGGLLLAQGQLTTVSQSLDNAGQMAAATLHVSGDRIENSGTLQGNDSLALKAHTITSQGDMVSDGALNIDGDSLNNGGALQGAVLALTLVQQFANQQGAEVNATRSLAIDAATVVNDGQMVTPALTLNSASLVNRGWMQGDNTLVVNSATIDNLAGGTLVSGDRAELTSTTLNNGGQLQAGHLVLSSTNLNNSGTLLMNHQGELTVAQTLTNSGLLQANRALTLGTRQLVNTASGALIDSGGLTLTLDSLRNDGLLQISEALDVTARELNNQGQLLAGRTLALNATSLINGGLMQGDERLTLDSTSLDNSGQIRSLADGKVSADSLLNTGKITAQDLALSGNVLRNSGLWQGNQHLGVTAGQLTQSASGQTLSGGMLELSSHTLTTDGTLQGAQVSVTAQSWQHLGTAIGSAGISAQVGDTLANTGEILSQGGIQLDAATLNNTGKLLGEDAVTLRATGFTNQGAVQGSTLAVDAATLTNNGTLVGLQALTLGSLPAAVARMALAATPAVQRIYSGSGKLLTQGTLRINGDNLSNDGIWQAQDIVANARTLSNQGRIQSADSLELQLSDTLASAANSQIGAQGEALLHAATFSNQGQWTAKNLALTADALDNQGTISGVDNLTLGLTGALKQQQAGSLLSGGALGVNATSIENAGRIQGNTLAMNGSTLENSGRLQGDNGLTLVLGDRLTNHQNGILFSQQALTLQAAQMTNDGVIQGGNRPGWISPERHRITENSFSAMI</sequence>
<organism evidence="4 5">
    <name type="scientific">Erwinia rhapontici</name>
    <name type="common">Pectobacterium rhapontici</name>
    <dbReference type="NCBI Taxonomy" id="55212"/>
    <lineage>
        <taxon>Bacteria</taxon>
        <taxon>Pseudomonadati</taxon>
        <taxon>Pseudomonadota</taxon>
        <taxon>Gammaproteobacteria</taxon>
        <taxon>Enterobacterales</taxon>
        <taxon>Erwiniaceae</taxon>
        <taxon>Erwinia</taxon>
    </lineage>
</organism>
<evidence type="ECO:0000313" key="4">
    <source>
        <dbReference type="EMBL" id="BCQ34244.1"/>
    </source>
</evidence>
<feature type="compositionally biased region" description="Polar residues" evidence="1">
    <location>
        <begin position="424"/>
        <end position="450"/>
    </location>
</feature>
<proteinExistence type="predicted"/>
<dbReference type="Gene3D" id="2.160.20.10">
    <property type="entry name" value="Single-stranded right-handed beta-helix, Pectin lyase-like"/>
    <property type="match status" value="1"/>
</dbReference>
<feature type="chain" id="PRO_5047204336" description="Filamentous haemagglutinin FhaB/tRNA nuclease CdiA-like TPS domain-containing protein" evidence="2">
    <location>
        <begin position="34"/>
        <end position="1464"/>
    </location>
</feature>
<accession>A0ABM7MYJ5</accession>
<feature type="domain" description="Filamentous haemagglutinin FhaB/tRNA nuclease CdiA-like TPS" evidence="3">
    <location>
        <begin position="49"/>
        <end position="171"/>
    </location>
</feature>
<keyword evidence="5" id="KW-1185">Reference proteome</keyword>
<dbReference type="Proteomes" id="UP000677515">
    <property type="component" value="Chromosome"/>
</dbReference>
<protein>
    <recommendedName>
        <fullName evidence="3">Filamentous haemagglutinin FhaB/tRNA nuclease CdiA-like TPS domain-containing protein</fullName>
    </recommendedName>
</protein>
<dbReference type="InterPro" id="IPR011050">
    <property type="entry name" value="Pectin_lyase_fold/virulence"/>
</dbReference>
<dbReference type="Pfam" id="PF05860">
    <property type="entry name" value="TPS"/>
    <property type="match status" value="1"/>
</dbReference>
<evidence type="ECO:0000259" key="3">
    <source>
        <dbReference type="SMART" id="SM00912"/>
    </source>
</evidence>
<reference evidence="4 5" key="1">
    <citation type="submission" date="2021-01" db="EMBL/GenBank/DDBJ databases">
        <title>Complete genome sequence of Erwinia rhapontici MAFF 311153.</title>
        <authorList>
            <person name="Morohoshi T."/>
            <person name="Someya N."/>
        </authorList>
    </citation>
    <scope>NUCLEOTIDE SEQUENCE [LARGE SCALE GENOMIC DNA]</scope>
    <source>
        <strain evidence="4 5">MAFF 311153</strain>
    </source>
</reference>
<dbReference type="InterPro" id="IPR008638">
    <property type="entry name" value="FhaB/CdiA-like_TPS"/>
</dbReference>
<dbReference type="NCBIfam" id="TIGR01901">
    <property type="entry name" value="adhes_NPXG"/>
    <property type="match status" value="1"/>
</dbReference>
<name>A0ABM7MYJ5_ERWRD</name>
<feature type="region of interest" description="Disordered" evidence="1">
    <location>
        <begin position="424"/>
        <end position="465"/>
    </location>
</feature>
<evidence type="ECO:0000313" key="5">
    <source>
        <dbReference type="Proteomes" id="UP000677515"/>
    </source>
</evidence>
<dbReference type="SUPFAM" id="SSF51126">
    <property type="entry name" value="Pectin lyase-like"/>
    <property type="match status" value="2"/>
</dbReference>
<dbReference type="SMART" id="SM00912">
    <property type="entry name" value="Haemagg_act"/>
    <property type="match status" value="1"/>
</dbReference>
<keyword evidence="2" id="KW-0732">Signal</keyword>
<dbReference type="Pfam" id="PF05594">
    <property type="entry name" value="Fil_haemagg"/>
    <property type="match status" value="9"/>
</dbReference>
<feature type="signal peptide" evidence="2">
    <location>
        <begin position="1"/>
        <end position="33"/>
    </location>
</feature>
<dbReference type="InterPro" id="IPR008619">
    <property type="entry name" value="Filamentous_hemagglutn_rpt"/>
</dbReference>
<dbReference type="EMBL" id="AP024329">
    <property type="protein sequence ID" value="BCQ34244.1"/>
    <property type="molecule type" value="Genomic_DNA"/>
</dbReference>
<evidence type="ECO:0000256" key="1">
    <source>
        <dbReference type="SAM" id="MobiDB-lite"/>
    </source>
</evidence>
<dbReference type="NCBIfam" id="TIGR01731">
    <property type="entry name" value="fil_hemag_20aa"/>
    <property type="match status" value="23"/>
</dbReference>